<dbReference type="EMBL" id="RCNT01000001">
    <property type="protein sequence ID" value="RMA43872.1"/>
    <property type="molecule type" value="Genomic_DNA"/>
</dbReference>
<dbReference type="Proteomes" id="UP000281343">
    <property type="component" value="Unassembled WGS sequence"/>
</dbReference>
<evidence type="ECO:0000313" key="2">
    <source>
        <dbReference type="EMBL" id="RMA43872.1"/>
    </source>
</evidence>
<name>A0A3L9Y646_9RHOB</name>
<evidence type="ECO:0000256" key="1">
    <source>
        <dbReference type="SAM" id="MobiDB-lite"/>
    </source>
</evidence>
<comment type="caution">
    <text evidence="2">The sequence shown here is derived from an EMBL/GenBank/DDBJ whole genome shotgun (WGS) entry which is preliminary data.</text>
</comment>
<evidence type="ECO:0000313" key="3">
    <source>
        <dbReference type="Proteomes" id="UP000281343"/>
    </source>
</evidence>
<organism evidence="2 3">
    <name type="scientific">Rhodophyticola porphyridii</name>
    <dbReference type="NCBI Taxonomy" id="1852017"/>
    <lineage>
        <taxon>Bacteria</taxon>
        <taxon>Pseudomonadati</taxon>
        <taxon>Pseudomonadota</taxon>
        <taxon>Alphaproteobacteria</taxon>
        <taxon>Rhodobacterales</taxon>
        <taxon>Roseobacteraceae</taxon>
        <taxon>Rhodophyticola</taxon>
    </lineage>
</organism>
<feature type="compositionally biased region" description="Basic and acidic residues" evidence="1">
    <location>
        <begin position="87"/>
        <end position="97"/>
    </location>
</feature>
<proteinExistence type="predicted"/>
<keyword evidence="3" id="KW-1185">Reference proteome</keyword>
<reference evidence="2 3" key="1">
    <citation type="submission" date="2018-10" db="EMBL/GenBank/DDBJ databases">
        <authorList>
            <person name="Jung H.S."/>
            <person name="Jeon C.O."/>
        </authorList>
    </citation>
    <scope>NUCLEOTIDE SEQUENCE [LARGE SCALE GENOMIC DNA]</scope>
    <source>
        <strain evidence="2 3">MA-7-27</strain>
    </source>
</reference>
<sequence>MNRTGTRKAPSEPERNGPSLRALDRIAKGFGVQAGQAGFSEQVGRGGITRVYAGHEAALRRYRVIVTAKPSGKGVAATGRKTPSNATDRKIPRELGRKLPSGADRNRKTSGWVSAQCEDRV</sequence>
<feature type="region of interest" description="Disordered" evidence="1">
    <location>
        <begin position="71"/>
        <end position="121"/>
    </location>
</feature>
<gene>
    <name evidence="2" type="ORF">D9R08_02805</name>
</gene>
<accession>A0A3L9Y646</accession>
<protein>
    <submittedName>
        <fullName evidence="2">Uncharacterized protein</fullName>
    </submittedName>
</protein>
<feature type="region of interest" description="Disordered" evidence="1">
    <location>
        <begin position="1"/>
        <end position="20"/>
    </location>
</feature>
<dbReference type="AlphaFoldDB" id="A0A3L9Y646"/>